<gene>
    <name evidence="1" type="ORF">KHC33_15285</name>
</gene>
<evidence type="ECO:0000313" key="1">
    <source>
        <dbReference type="EMBL" id="QVV88663.1"/>
    </source>
</evidence>
<evidence type="ECO:0000313" key="2">
    <source>
        <dbReference type="Proteomes" id="UP000680656"/>
    </source>
</evidence>
<dbReference type="EMBL" id="CP075546">
    <property type="protein sequence ID" value="QVV88663.1"/>
    <property type="molecule type" value="Genomic_DNA"/>
</dbReference>
<dbReference type="KEGG" id="mrtj:KHC33_15285"/>
<dbReference type="AlphaFoldDB" id="A0A8E7EGX6"/>
<keyword evidence="2" id="KW-1185">Reference proteome</keyword>
<dbReference type="Proteomes" id="UP000680656">
    <property type="component" value="Chromosome"/>
</dbReference>
<protein>
    <submittedName>
        <fullName evidence="1">Uncharacterized protein</fullName>
    </submittedName>
</protein>
<sequence length="50" mass="5722">MRKRRRITKEYPRSILQLGGTKIRAGADLSYITHQIKAFLPGKPEDIHGC</sequence>
<name>A0A8E7EGX6_9EURY</name>
<accession>A0A8E7EGX6</accession>
<proteinExistence type="predicted"/>
<reference evidence="1 2" key="1">
    <citation type="submission" date="2021-05" db="EMBL/GenBank/DDBJ databases">
        <title>A novel Methanospirillum isolate from a pyrite-forming mixed culture.</title>
        <authorList>
            <person name="Bunk B."/>
            <person name="Sproer C."/>
            <person name="Spring S."/>
            <person name="Pester M."/>
        </authorList>
    </citation>
    <scope>NUCLEOTIDE SEQUENCE [LARGE SCALE GENOMIC DNA]</scope>
    <source>
        <strain evidence="1 2">J.3.6.1-F.2.7.3</strain>
    </source>
</reference>
<organism evidence="1 2">
    <name type="scientific">Methanospirillum purgamenti</name>
    <dbReference type="NCBI Taxonomy" id="2834276"/>
    <lineage>
        <taxon>Archaea</taxon>
        <taxon>Methanobacteriati</taxon>
        <taxon>Methanobacteriota</taxon>
        <taxon>Stenosarchaea group</taxon>
        <taxon>Methanomicrobia</taxon>
        <taxon>Methanomicrobiales</taxon>
        <taxon>Methanospirillaceae</taxon>
        <taxon>Methanospirillum</taxon>
    </lineage>
</organism>
<dbReference type="GeneID" id="65098575"/>
<dbReference type="RefSeq" id="WP_214419472.1">
    <property type="nucleotide sequence ID" value="NZ_CP075546.1"/>
</dbReference>